<dbReference type="InterPro" id="IPR017900">
    <property type="entry name" value="4Fe4S_Fe_S_CS"/>
</dbReference>
<dbReference type="GO" id="GO:0046872">
    <property type="term" value="F:metal ion binding"/>
    <property type="evidence" value="ECO:0007669"/>
    <property type="project" value="UniProtKB-KW"/>
</dbReference>
<reference evidence="5" key="1">
    <citation type="submission" date="2020-12" db="EMBL/GenBank/DDBJ databases">
        <title>Geomonas sp. Red875, isolated from river sediment.</title>
        <authorList>
            <person name="Xu Z."/>
            <person name="Zhang Z."/>
            <person name="Masuda Y."/>
            <person name="Itoh H."/>
            <person name="Senoo K."/>
        </authorList>
    </citation>
    <scope>NUCLEOTIDE SEQUENCE</scope>
    <source>
        <strain evidence="5">Red875</strain>
    </source>
</reference>
<comment type="caution">
    <text evidence="5">The sequence shown here is derived from an EMBL/GenBank/DDBJ whole genome shotgun (WGS) entry which is preliminary data.</text>
</comment>
<dbReference type="Gene3D" id="3.20.20.100">
    <property type="entry name" value="NADP-dependent oxidoreductase domain"/>
    <property type="match status" value="1"/>
</dbReference>
<evidence type="ECO:0000313" key="5">
    <source>
        <dbReference type="EMBL" id="MBJ6725582.1"/>
    </source>
</evidence>
<keyword evidence="1" id="KW-0479">Metal-binding</keyword>
<dbReference type="SUPFAM" id="SSF51430">
    <property type="entry name" value="NAD(P)-linked oxidoreductase"/>
    <property type="match status" value="1"/>
</dbReference>
<dbReference type="CDD" id="cd19105">
    <property type="entry name" value="AKR_unchar"/>
    <property type="match status" value="1"/>
</dbReference>
<evidence type="ECO:0000256" key="3">
    <source>
        <dbReference type="ARBA" id="ARBA00023014"/>
    </source>
</evidence>
<dbReference type="AlphaFoldDB" id="A0A8J7IZP3"/>
<evidence type="ECO:0000313" key="6">
    <source>
        <dbReference type="Proteomes" id="UP000636888"/>
    </source>
</evidence>
<keyword evidence="3" id="KW-0411">Iron-sulfur</keyword>
<dbReference type="Pfam" id="PF00248">
    <property type="entry name" value="Aldo_ket_red"/>
    <property type="match status" value="1"/>
</dbReference>
<name>A0A8J7IZP3_9BACT</name>
<dbReference type="InterPro" id="IPR053135">
    <property type="entry name" value="AKR2_Oxidoreductase"/>
</dbReference>
<evidence type="ECO:0000256" key="2">
    <source>
        <dbReference type="ARBA" id="ARBA00023004"/>
    </source>
</evidence>
<protein>
    <submittedName>
        <fullName evidence="5">Aldo/keto reductase</fullName>
    </submittedName>
</protein>
<dbReference type="SUPFAM" id="SSF46548">
    <property type="entry name" value="alpha-helical ferredoxin"/>
    <property type="match status" value="1"/>
</dbReference>
<accession>A0A8J7IZP3</accession>
<dbReference type="PANTHER" id="PTHR43312">
    <property type="entry name" value="D-THREO-ALDOSE 1-DEHYDROGENASE"/>
    <property type="match status" value="1"/>
</dbReference>
<dbReference type="PROSITE" id="PS00198">
    <property type="entry name" value="4FE4S_FER_1"/>
    <property type="match status" value="1"/>
</dbReference>
<dbReference type="EMBL" id="JAEMHM010000009">
    <property type="protein sequence ID" value="MBJ6725582.1"/>
    <property type="molecule type" value="Genomic_DNA"/>
</dbReference>
<dbReference type="RefSeq" id="WP_199384470.1">
    <property type="nucleotide sequence ID" value="NZ_JAEMHM010000009.1"/>
</dbReference>
<dbReference type="InterPro" id="IPR023210">
    <property type="entry name" value="NADP_OxRdtase_dom"/>
</dbReference>
<dbReference type="Pfam" id="PF13534">
    <property type="entry name" value="Fer4_17"/>
    <property type="match status" value="1"/>
</dbReference>
<dbReference type="PANTHER" id="PTHR43312:SF1">
    <property type="entry name" value="NADP-DEPENDENT OXIDOREDUCTASE DOMAIN-CONTAINING PROTEIN"/>
    <property type="match status" value="1"/>
</dbReference>
<dbReference type="InterPro" id="IPR006311">
    <property type="entry name" value="TAT_signal"/>
</dbReference>
<proteinExistence type="predicted"/>
<dbReference type="InterPro" id="IPR036812">
    <property type="entry name" value="NAD(P)_OxRdtase_dom_sf"/>
</dbReference>
<organism evidence="5 6">
    <name type="scientific">Geomesophilobacter sediminis</name>
    <dbReference type="NCBI Taxonomy" id="2798584"/>
    <lineage>
        <taxon>Bacteria</taxon>
        <taxon>Pseudomonadati</taxon>
        <taxon>Thermodesulfobacteriota</taxon>
        <taxon>Desulfuromonadia</taxon>
        <taxon>Geobacterales</taxon>
        <taxon>Geobacteraceae</taxon>
        <taxon>Geomesophilobacter</taxon>
    </lineage>
</organism>
<gene>
    <name evidence="5" type="ORF">JFN93_12750</name>
</gene>
<evidence type="ECO:0000256" key="1">
    <source>
        <dbReference type="ARBA" id="ARBA00022723"/>
    </source>
</evidence>
<keyword evidence="6" id="KW-1185">Reference proteome</keyword>
<keyword evidence="2" id="KW-0408">Iron</keyword>
<evidence type="ECO:0000259" key="4">
    <source>
        <dbReference type="Pfam" id="PF00248"/>
    </source>
</evidence>
<dbReference type="Proteomes" id="UP000636888">
    <property type="component" value="Unassembled WGS sequence"/>
</dbReference>
<dbReference type="PROSITE" id="PS51318">
    <property type="entry name" value="TAT"/>
    <property type="match status" value="1"/>
</dbReference>
<sequence>MSRREQGSGMNRRKFLKLGLVGTTSTVLATRVLADAAMAYAQERPEAFTFPAPVYRTLGRTGMKVCIVGFGAMLTPEPEVMRIAFEHGVNYVNTSRKYMSGKNEEIVGRALKGLRDKVYVATKIQTEVNTKEAIMRDVEASLKALQTDYIDVIQLDANADPKRIFRPEPREAFETLKRQGKVRFFGAAVHKDPAGVVNALADDRTRFFDTVLVAYNFKSDPAVGKAIARAAQTGMGVVAMKTQAGGYAVSALGSLSPHQAALKWALEDPHVALAVPGMRDLTELRHDIAVMGLPLTAADRRTLAAYGAAVEARFCRLCGSCEGGCPRGVEIGTVNRALMYAEGYREPALAAATYRELPRTASASTCLDCAGCVARCAKGLDIAANMQRAHRIFG</sequence>
<feature type="domain" description="NADP-dependent oxidoreductase" evidence="4">
    <location>
        <begin position="79"/>
        <end position="247"/>
    </location>
</feature>
<dbReference type="GO" id="GO:0051536">
    <property type="term" value="F:iron-sulfur cluster binding"/>
    <property type="evidence" value="ECO:0007669"/>
    <property type="project" value="UniProtKB-KW"/>
</dbReference>